<keyword evidence="4" id="KW-0560">Oxidoreductase</keyword>
<dbReference type="SUPFAM" id="SSF51905">
    <property type="entry name" value="FAD/NAD(P)-binding domain"/>
    <property type="match status" value="1"/>
</dbReference>
<protein>
    <submittedName>
        <fullName evidence="6">Putative FAD dependent oxidoreductase</fullName>
    </submittedName>
</protein>
<evidence type="ECO:0000313" key="6">
    <source>
        <dbReference type="EMBL" id="VEG48062.1"/>
    </source>
</evidence>
<dbReference type="AlphaFoldDB" id="A0A448I6Z1"/>
<evidence type="ECO:0000256" key="4">
    <source>
        <dbReference type="ARBA" id="ARBA00023002"/>
    </source>
</evidence>
<dbReference type="PANTHER" id="PTHR13847">
    <property type="entry name" value="SARCOSINE DEHYDROGENASE-RELATED"/>
    <property type="match status" value="1"/>
</dbReference>
<name>A0A448I6Z1_MYCCI</name>
<proteinExistence type="inferred from homology"/>
<dbReference type="Pfam" id="PF01266">
    <property type="entry name" value="DAO"/>
    <property type="match status" value="1"/>
</dbReference>
<dbReference type="PANTHER" id="PTHR13847:SF286">
    <property type="entry name" value="D-AMINO ACID DEHYDROGENASE"/>
    <property type="match status" value="1"/>
</dbReference>
<keyword evidence="7" id="KW-1185">Reference proteome</keyword>
<dbReference type="Proteomes" id="UP000282551">
    <property type="component" value="Chromosome"/>
</dbReference>
<dbReference type="EMBL" id="LR134355">
    <property type="protein sequence ID" value="VEG48062.1"/>
    <property type="molecule type" value="Genomic_DNA"/>
</dbReference>
<dbReference type="GO" id="GO:0005737">
    <property type="term" value="C:cytoplasm"/>
    <property type="evidence" value="ECO:0007669"/>
    <property type="project" value="TreeGrafter"/>
</dbReference>
<accession>A0A448I6Z1</accession>
<keyword evidence="3" id="KW-0285">Flavoprotein</keyword>
<reference evidence="6 7" key="1">
    <citation type="submission" date="2018-12" db="EMBL/GenBank/DDBJ databases">
        <authorList>
            <consortium name="Pathogen Informatics"/>
        </authorList>
    </citation>
    <scope>NUCLEOTIDE SEQUENCE [LARGE SCALE GENOMIC DNA]</scope>
    <source>
        <strain evidence="6 7">NCTC10485</strain>
    </source>
</reference>
<evidence type="ECO:0000259" key="5">
    <source>
        <dbReference type="Pfam" id="PF01266"/>
    </source>
</evidence>
<dbReference type="GO" id="GO:0016491">
    <property type="term" value="F:oxidoreductase activity"/>
    <property type="evidence" value="ECO:0007669"/>
    <property type="project" value="UniProtKB-KW"/>
</dbReference>
<dbReference type="Gene3D" id="3.30.9.10">
    <property type="entry name" value="D-Amino Acid Oxidase, subunit A, domain 2"/>
    <property type="match status" value="1"/>
</dbReference>
<evidence type="ECO:0000256" key="1">
    <source>
        <dbReference type="ARBA" id="ARBA00001974"/>
    </source>
</evidence>
<gene>
    <name evidence="6" type="ORF">NCTC10485_02355</name>
</gene>
<organism evidence="6 7">
    <name type="scientific">Mycolicibacterium chitae</name>
    <name type="common">Mycobacterium chitae</name>
    <dbReference type="NCBI Taxonomy" id="1792"/>
    <lineage>
        <taxon>Bacteria</taxon>
        <taxon>Bacillati</taxon>
        <taxon>Actinomycetota</taxon>
        <taxon>Actinomycetes</taxon>
        <taxon>Mycobacteriales</taxon>
        <taxon>Mycobacteriaceae</taxon>
        <taxon>Mycolicibacterium</taxon>
    </lineage>
</organism>
<dbReference type="InterPro" id="IPR017741">
    <property type="entry name" value="FAD-dependent_OxRdtase_HpnW"/>
</dbReference>
<dbReference type="Gene3D" id="3.50.50.60">
    <property type="entry name" value="FAD/NAD(P)-binding domain"/>
    <property type="match status" value="1"/>
</dbReference>
<feature type="domain" description="FAD dependent oxidoreductase" evidence="5">
    <location>
        <begin position="7"/>
        <end position="370"/>
    </location>
</feature>
<dbReference type="InterPro" id="IPR036188">
    <property type="entry name" value="FAD/NAD-bd_sf"/>
</dbReference>
<dbReference type="RefSeq" id="WP_126333907.1">
    <property type="nucleotide sequence ID" value="NZ_AP022604.1"/>
</dbReference>
<evidence type="ECO:0000256" key="3">
    <source>
        <dbReference type="ARBA" id="ARBA00022630"/>
    </source>
</evidence>
<evidence type="ECO:0000313" key="7">
    <source>
        <dbReference type="Proteomes" id="UP000282551"/>
    </source>
</evidence>
<dbReference type="InterPro" id="IPR006076">
    <property type="entry name" value="FAD-dep_OxRdtase"/>
</dbReference>
<comment type="cofactor">
    <cofactor evidence="1">
        <name>FAD</name>
        <dbReference type="ChEBI" id="CHEBI:57692"/>
    </cofactor>
</comment>
<dbReference type="NCBIfam" id="TIGR03364">
    <property type="entry name" value="HpnW_proposed"/>
    <property type="match status" value="1"/>
</dbReference>
<dbReference type="OrthoDB" id="9799943at2"/>
<sequence length="375" mass="39916">MVDSVADVVVVGAGIVGLSHAVEAVHRGLSVHIVERDAEPVGASVRNFGHACITAQGPELLALAQVSRRGWMRAAARCGFWAPESGALMLARNGAEAAVLEEFREERGAEAVRLLSAEQTRARLGGADRSPDPDIVAGAVFPADFRVDPRSTVIAIARWLAEQPGVVFHWRTAALGCADGVVYTGRGPVRGRRILVCVGHDLDRLYPVTAEEHEVIRCRLQMALVAAPADYQHDGAVLTGTSMLRYGGMAGLPSAALVRAELDRDHPELMEIAANLMFARRPDGTVLVGDSHHYGLTATPFDDESVTERLLAGAAHILGVPGLQVLQRWQGVYASSARTDILRETHDATVSSVTVTTGLGMTLSFGLAAQTFDAL</sequence>
<evidence type="ECO:0000256" key="2">
    <source>
        <dbReference type="ARBA" id="ARBA00009410"/>
    </source>
</evidence>
<comment type="similarity">
    <text evidence="2">Belongs to the DadA oxidoreductase family.</text>
</comment>